<protein>
    <submittedName>
        <fullName evidence="1">Uncharacterized protein</fullName>
    </submittedName>
</protein>
<name>A0AA37LHY8_9PEZI</name>
<dbReference type="EMBL" id="BQXU01000016">
    <property type="protein sequence ID" value="GKT46619.1"/>
    <property type="molecule type" value="Genomic_DNA"/>
</dbReference>
<comment type="caution">
    <text evidence="1">The sequence shown here is derived from an EMBL/GenBank/DDBJ whole genome shotgun (WGS) entry which is preliminary data.</text>
</comment>
<accession>A0AA37LHY8</accession>
<sequence length="186" mass="21587">MRLYEEYDNETDSHYHHLRGTRNLLNHDAIARFVTQGGLAEAASWVHLRQALYVYLVRRTPIEICLENFERSSTFKSNDDTAHANRIVYLFAKVLKLFFPEDGIESPTDSATAWEKLQADVEVWYREKPISFRPLFYEKADVVRERPFPTLWMAADPGKKSAHSCAKSKTETRGRSLSMEGFAHRC</sequence>
<organism evidence="1 2">
    <name type="scientific">Colletotrichum spaethianum</name>
    <dbReference type="NCBI Taxonomy" id="700344"/>
    <lineage>
        <taxon>Eukaryota</taxon>
        <taxon>Fungi</taxon>
        <taxon>Dikarya</taxon>
        <taxon>Ascomycota</taxon>
        <taxon>Pezizomycotina</taxon>
        <taxon>Sordariomycetes</taxon>
        <taxon>Hypocreomycetidae</taxon>
        <taxon>Glomerellales</taxon>
        <taxon>Glomerellaceae</taxon>
        <taxon>Colletotrichum</taxon>
        <taxon>Colletotrichum spaethianum species complex</taxon>
    </lineage>
</organism>
<evidence type="ECO:0000313" key="2">
    <source>
        <dbReference type="Proteomes" id="UP001055115"/>
    </source>
</evidence>
<dbReference type="RefSeq" id="XP_049128969.1">
    <property type="nucleotide sequence ID" value="XM_049273012.1"/>
</dbReference>
<proteinExistence type="predicted"/>
<reference evidence="1 2" key="1">
    <citation type="submission" date="2022-03" db="EMBL/GenBank/DDBJ databases">
        <title>Genome data of Colletotrichum spp.</title>
        <authorList>
            <person name="Utami Y.D."/>
            <person name="Hiruma K."/>
        </authorList>
    </citation>
    <scope>NUCLEOTIDE SEQUENCE [LARGE SCALE GENOMIC DNA]</scope>
    <source>
        <strain evidence="1 2">MAFF 239500</strain>
    </source>
</reference>
<dbReference type="GeneID" id="73327602"/>
<keyword evidence="2" id="KW-1185">Reference proteome</keyword>
<gene>
    <name evidence="1" type="ORF">ColSpa_06800</name>
</gene>
<dbReference type="AlphaFoldDB" id="A0AA37LHY8"/>
<dbReference type="Proteomes" id="UP001055115">
    <property type="component" value="Unassembled WGS sequence"/>
</dbReference>
<evidence type="ECO:0000313" key="1">
    <source>
        <dbReference type="EMBL" id="GKT46619.1"/>
    </source>
</evidence>